<comment type="caution">
    <text evidence="13">The sequence shown here is derived from an EMBL/GenBank/DDBJ whole genome shotgun (WGS) entry which is preliminary data.</text>
</comment>
<feature type="binding site" evidence="9">
    <location>
        <position position="308"/>
    </location>
    <ligand>
        <name>S-adenosyl-L-methionine</name>
        <dbReference type="ChEBI" id="CHEBI:59789"/>
    </ligand>
</feature>
<proteinExistence type="inferred from homology"/>
<evidence type="ECO:0000256" key="7">
    <source>
        <dbReference type="ARBA" id="ARBA00023004"/>
    </source>
</evidence>
<dbReference type="PROSITE" id="PS01230">
    <property type="entry name" value="TRMA_1"/>
    <property type="match status" value="1"/>
</dbReference>
<keyword evidence="6 9" id="KW-0479">Metal-binding</keyword>
<dbReference type="PROSITE" id="PS51687">
    <property type="entry name" value="SAM_MT_RNA_M5U"/>
    <property type="match status" value="1"/>
</dbReference>
<dbReference type="GO" id="GO:0070041">
    <property type="term" value="F:rRNA (uridine-C5-)-methyltransferase activity"/>
    <property type="evidence" value="ECO:0007669"/>
    <property type="project" value="UniProtKB-UniRule"/>
</dbReference>
<dbReference type="Pfam" id="PF01938">
    <property type="entry name" value="TRAM"/>
    <property type="match status" value="1"/>
</dbReference>
<keyword evidence="1 9" id="KW-0004">4Fe-4S</keyword>
<comment type="catalytic activity">
    <reaction evidence="9">
        <text>uridine(1939) in 23S rRNA + S-adenosyl-L-methionine = 5-methyluridine(1939) in 23S rRNA + S-adenosyl-L-homocysteine + H(+)</text>
        <dbReference type="Rhea" id="RHEA:42908"/>
        <dbReference type="Rhea" id="RHEA-COMP:10278"/>
        <dbReference type="Rhea" id="RHEA-COMP:10279"/>
        <dbReference type="ChEBI" id="CHEBI:15378"/>
        <dbReference type="ChEBI" id="CHEBI:57856"/>
        <dbReference type="ChEBI" id="CHEBI:59789"/>
        <dbReference type="ChEBI" id="CHEBI:65315"/>
        <dbReference type="ChEBI" id="CHEBI:74447"/>
        <dbReference type="EC" id="2.1.1.190"/>
    </reaction>
</comment>
<dbReference type="GO" id="GO:0005506">
    <property type="term" value="F:iron ion binding"/>
    <property type="evidence" value="ECO:0007669"/>
    <property type="project" value="UniProtKB-UniRule"/>
</dbReference>
<dbReference type="SUPFAM" id="SSF53335">
    <property type="entry name" value="S-adenosyl-L-methionine-dependent methyltransferases"/>
    <property type="match status" value="1"/>
</dbReference>
<keyword evidence="3 9" id="KW-0489">Methyltransferase</keyword>
<dbReference type="Gene3D" id="2.40.50.140">
    <property type="entry name" value="Nucleic acid-binding proteins"/>
    <property type="match status" value="1"/>
</dbReference>
<sequence>MAQIFRAGKSSKQRSKQVETVELTIDSLDHQGRGVCRHQGKVGFVDGALSSERVKARIKTQKSRVFEAQTVKVLEASEERVTPFCEYYQQCGGCALQHLDADAQLVHKQQAVSALFDKFAKATELPWLPPLTGPERHYRRAGRIACIYDKQTNQLKLGFRSAGSKKIIEIDHCAVMVDAFAGGFEALRQTLNTHPELRSVSHIQFCAADNGAFVLLRHTRAISSQVKAQVAERLTGQNWQFVWDDGKSQPEYALLPAYESAGVRFAFKLDNFIQVNRDINEQMLQRALEWLALTGKEQVLDLFCGIGNFSLLLAKHANKVVAVEGVAESVAMARQNAHTNHIDTVSFHQFDLTQPLTTANWFHAALDVLVLDPSRTGAYEILRQLPLTQFKQVLYVSCDPVTMARDAALLLEAGFVVDKVCLMNMFPHTGHIETMALFQRR</sequence>
<feature type="binding site" evidence="9">
    <location>
        <position position="91"/>
    </location>
    <ligand>
        <name>[4Fe-4S] cluster</name>
        <dbReference type="ChEBI" id="CHEBI:49883"/>
    </ligand>
</feature>
<name>A0A0F4QXA6_9GAMM</name>
<feature type="binding site" evidence="9 10">
    <location>
        <position position="372"/>
    </location>
    <ligand>
        <name>S-adenosyl-L-methionine</name>
        <dbReference type="ChEBI" id="CHEBI:59789"/>
    </ligand>
</feature>
<dbReference type="InterPro" id="IPR010280">
    <property type="entry name" value="U5_MeTrfase_fam"/>
</dbReference>
<gene>
    <name evidence="9" type="primary">rlmD</name>
    <name evidence="13" type="ORF">TW77_02895</name>
</gene>
<dbReference type="InterPro" id="IPR002792">
    <property type="entry name" value="TRAM_dom"/>
</dbReference>
<feature type="domain" description="TRAM" evidence="12">
    <location>
        <begin position="14"/>
        <end position="72"/>
    </location>
</feature>
<dbReference type="EC" id="2.1.1.190" evidence="9"/>
<dbReference type="InterPro" id="IPR030390">
    <property type="entry name" value="MeTrfase_TrmA_AS"/>
</dbReference>
<evidence type="ECO:0000256" key="11">
    <source>
        <dbReference type="PROSITE-ProRule" id="PRU10015"/>
    </source>
</evidence>
<feature type="binding site" evidence="9 10">
    <location>
        <position position="303"/>
    </location>
    <ligand>
        <name>S-adenosyl-L-methionine</name>
        <dbReference type="ChEBI" id="CHEBI:59789"/>
    </ligand>
</feature>
<dbReference type="PROSITE" id="PS50926">
    <property type="entry name" value="TRAM"/>
    <property type="match status" value="1"/>
</dbReference>
<dbReference type="AlphaFoldDB" id="A0A0F4QXA6"/>
<feature type="active site" evidence="11">
    <location>
        <position position="398"/>
    </location>
</feature>
<dbReference type="NCBIfam" id="NF009639">
    <property type="entry name" value="PRK13168.1"/>
    <property type="match status" value="1"/>
</dbReference>
<dbReference type="InterPro" id="IPR030391">
    <property type="entry name" value="MeTrfase_TrmA_CS"/>
</dbReference>
<dbReference type="PANTHER" id="PTHR11061">
    <property type="entry name" value="RNA M5U METHYLTRANSFERASE"/>
    <property type="match status" value="1"/>
</dbReference>
<evidence type="ECO:0000313" key="14">
    <source>
        <dbReference type="Proteomes" id="UP000033452"/>
    </source>
</evidence>
<evidence type="ECO:0000256" key="10">
    <source>
        <dbReference type="PROSITE-ProRule" id="PRU01024"/>
    </source>
</evidence>
<keyword evidence="4 9" id="KW-0808">Transferase</keyword>
<dbReference type="InterPro" id="IPR029063">
    <property type="entry name" value="SAM-dependent_MTases_sf"/>
</dbReference>
<evidence type="ECO:0000256" key="3">
    <source>
        <dbReference type="ARBA" id="ARBA00022603"/>
    </source>
</evidence>
<feature type="binding site" evidence="9">
    <location>
        <position position="351"/>
    </location>
    <ligand>
        <name>S-adenosyl-L-methionine</name>
        <dbReference type="ChEBI" id="CHEBI:59789"/>
    </ligand>
</feature>
<dbReference type="PANTHER" id="PTHR11061:SF49">
    <property type="entry name" value="23S RRNA (URACIL(1939)-C(5))-METHYLTRANSFERASE RLMD"/>
    <property type="match status" value="1"/>
</dbReference>
<keyword evidence="2 9" id="KW-0698">rRNA processing</keyword>
<accession>A0A0F4QXA6</accession>
<feature type="binding site" evidence="9">
    <location>
        <position position="94"/>
    </location>
    <ligand>
        <name>[4Fe-4S] cluster</name>
        <dbReference type="ChEBI" id="CHEBI:49883"/>
    </ligand>
</feature>
<dbReference type="GO" id="GO:0051539">
    <property type="term" value="F:4 iron, 4 sulfur cluster binding"/>
    <property type="evidence" value="ECO:0007669"/>
    <property type="project" value="UniProtKB-KW"/>
</dbReference>
<dbReference type="Gene3D" id="2.40.50.1070">
    <property type="match status" value="1"/>
</dbReference>
<feature type="binding site" evidence="9 10">
    <location>
        <position position="324"/>
    </location>
    <ligand>
        <name>S-adenosyl-L-methionine</name>
        <dbReference type="ChEBI" id="CHEBI:59789"/>
    </ligand>
</feature>
<feature type="binding site" evidence="9">
    <location>
        <position position="173"/>
    </location>
    <ligand>
        <name>[4Fe-4S] cluster</name>
        <dbReference type="ChEBI" id="CHEBI:49883"/>
    </ligand>
</feature>
<evidence type="ECO:0000256" key="8">
    <source>
        <dbReference type="ARBA" id="ARBA00023014"/>
    </source>
</evidence>
<evidence type="ECO:0000256" key="4">
    <source>
        <dbReference type="ARBA" id="ARBA00022679"/>
    </source>
</evidence>
<evidence type="ECO:0000256" key="6">
    <source>
        <dbReference type="ARBA" id="ARBA00022723"/>
    </source>
</evidence>
<organism evidence="13 14">
    <name type="scientific">Pseudoalteromonas rubra</name>
    <dbReference type="NCBI Taxonomy" id="43658"/>
    <lineage>
        <taxon>Bacteria</taxon>
        <taxon>Pseudomonadati</taxon>
        <taxon>Pseudomonadota</taxon>
        <taxon>Gammaproteobacteria</taxon>
        <taxon>Alteromonadales</taxon>
        <taxon>Pseudoalteromonadaceae</taxon>
        <taxon>Pseudoalteromonas</taxon>
    </lineage>
</organism>
<dbReference type="FunFam" id="2.40.50.140:FF:000097">
    <property type="entry name" value="23S rRNA (uracil(1939)-C(5))-methyltransferase RlmD"/>
    <property type="match status" value="1"/>
</dbReference>
<dbReference type="Proteomes" id="UP000033452">
    <property type="component" value="Unassembled WGS sequence"/>
</dbReference>
<dbReference type="RefSeq" id="WP_046003476.1">
    <property type="nucleotide sequence ID" value="NZ_JXYA01000005.1"/>
</dbReference>
<dbReference type="NCBIfam" id="TIGR00479">
    <property type="entry name" value="rumA"/>
    <property type="match status" value="1"/>
</dbReference>
<reference evidence="13 14" key="1">
    <citation type="journal article" date="2015" name="BMC Genomics">
        <title>Genome mining reveals unlocked bioactive potential of marine Gram-negative bacteria.</title>
        <authorList>
            <person name="Machado H."/>
            <person name="Sonnenschein E.C."/>
            <person name="Melchiorsen J."/>
            <person name="Gram L."/>
        </authorList>
    </citation>
    <scope>NUCLEOTIDE SEQUENCE [LARGE SCALE GENOMIC DNA]</scope>
    <source>
        <strain evidence="13 14">S2471</strain>
    </source>
</reference>
<dbReference type="PATRIC" id="fig|43658.5.peg.606"/>
<comment type="function">
    <text evidence="9">Catalyzes the formation of 5-methyl-uridine at position 1939 (m5U1939) in 23S rRNA.</text>
</comment>
<keyword evidence="14" id="KW-1185">Reference proteome</keyword>
<comment type="similarity">
    <text evidence="9">Belongs to the class I-like SAM-binding methyltransferase superfamily. RNA M5U methyltransferase family. RlmD subfamily.</text>
</comment>
<protein>
    <recommendedName>
        <fullName evidence="9">23S rRNA (uracil(1939)-C(5))-methyltransferase RlmD</fullName>
        <ecNumber evidence="9">2.1.1.190</ecNumber>
    </recommendedName>
    <alternativeName>
        <fullName evidence="9">23S rRNA(m5U1939)-methyltransferase</fullName>
    </alternativeName>
</protein>
<dbReference type="GO" id="GO:0070475">
    <property type="term" value="P:rRNA base methylation"/>
    <property type="evidence" value="ECO:0007669"/>
    <property type="project" value="TreeGrafter"/>
</dbReference>
<keyword evidence="5 9" id="KW-0949">S-adenosyl-L-methionine</keyword>
<evidence type="ECO:0000256" key="2">
    <source>
        <dbReference type="ARBA" id="ARBA00022552"/>
    </source>
</evidence>
<dbReference type="EMBL" id="JXYA01000005">
    <property type="protein sequence ID" value="KJZ12328.1"/>
    <property type="molecule type" value="Genomic_DNA"/>
</dbReference>
<dbReference type="OrthoDB" id="9804590at2"/>
<feature type="binding site" evidence="9">
    <location>
        <position position="85"/>
    </location>
    <ligand>
        <name>[4Fe-4S] cluster</name>
        <dbReference type="ChEBI" id="CHEBI:49883"/>
    </ligand>
</feature>
<keyword evidence="7 9" id="KW-0408">Iron</keyword>
<dbReference type="CDD" id="cd02440">
    <property type="entry name" value="AdoMet_MTases"/>
    <property type="match status" value="1"/>
</dbReference>
<dbReference type="PROSITE" id="PS01231">
    <property type="entry name" value="TRMA_2"/>
    <property type="match status" value="1"/>
</dbReference>
<dbReference type="Gene3D" id="3.40.50.150">
    <property type="entry name" value="Vaccinia Virus protein VP39"/>
    <property type="match status" value="1"/>
</dbReference>
<evidence type="ECO:0000313" key="13">
    <source>
        <dbReference type="EMBL" id="KJZ12328.1"/>
    </source>
</evidence>
<feature type="binding site" evidence="9 10">
    <location>
        <position position="274"/>
    </location>
    <ligand>
        <name>S-adenosyl-L-methionine</name>
        <dbReference type="ChEBI" id="CHEBI:59789"/>
    </ligand>
</feature>
<evidence type="ECO:0000256" key="5">
    <source>
        <dbReference type="ARBA" id="ARBA00022691"/>
    </source>
</evidence>
<evidence type="ECO:0000259" key="12">
    <source>
        <dbReference type="PROSITE" id="PS50926"/>
    </source>
</evidence>
<dbReference type="SUPFAM" id="SSF50249">
    <property type="entry name" value="Nucleic acid-binding proteins"/>
    <property type="match status" value="1"/>
</dbReference>
<evidence type="ECO:0000256" key="9">
    <source>
        <dbReference type="HAMAP-Rule" id="MF_01010"/>
    </source>
</evidence>
<dbReference type="InterPro" id="IPR001566">
    <property type="entry name" value="23S_rRNA_MeTrfase_RlmD"/>
</dbReference>
<dbReference type="Pfam" id="PF05958">
    <property type="entry name" value="tRNA_U5-meth_tr"/>
    <property type="match status" value="1"/>
</dbReference>
<dbReference type="InterPro" id="IPR012340">
    <property type="entry name" value="NA-bd_OB-fold"/>
</dbReference>
<dbReference type="GO" id="GO:0003723">
    <property type="term" value="F:RNA binding"/>
    <property type="evidence" value="ECO:0007669"/>
    <property type="project" value="InterPro"/>
</dbReference>
<dbReference type="HAMAP" id="MF_01010">
    <property type="entry name" value="23SrRNA_methyltr_RlmD"/>
    <property type="match status" value="1"/>
</dbReference>
<feature type="active site" description="Nucleophile" evidence="9 10">
    <location>
        <position position="398"/>
    </location>
</feature>
<evidence type="ECO:0000256" key="1">
    <source>
        <dbReference type="ARBA" id="ARBA00022485"/>
    </source>
</evidence>
<keyword evidence="8 9" id="KW-0411">Iron-sulfur</keyword>